<gene>
    <name evidence="2" type="ORF">CQW49_21275</name>
</gene>
<dbReference type="InterPro" id="IPR029060">
    <property type="entry name" value="PIN-like_dom_sf"/>
</dbReference>
<dbReference type="PANTHER" id="PTHR34610">
    <property type="entry name" value="SSL7007 PROTEIN"/>
    <property type="match status" value="1"/>
</dbReference>
<keyword evidence="3" id="KW-1185">Reference proteome</keyword>
<dbReference type="NCBIfam" id="TIGR00305">
    <property type="entry name" value="putative toxin-antitoxin system toxin component, PIN family"/>
    <property type="match status" value="1"/>
</dbReference>
<dbReference type="STRING" id="595536.GCA_000178815_00244"/>
<reference evidence="3" key="1">
    <citation type="submission" date="2017-10" db="EMBL/GenBank/DDBJ databases">
        <title>Completed PacBio SMRT sequence of Methylosinus trichosporium OB3b reveals presence of a third large plasmid.</title>
        <authorList>
            <person name="Charles T.C."/>
            <person name="Lynch M.D.J."/>
            <person name="Heil J.R."/>
            <person name="Cheng J."/>
        </authorList>
    </citation>
    <scope>NUCLEOTIDE SEQUENCE [LARGE SCALE GENOMIC DNA]</scope>
    <source>
        <strain evidence="3">OB3b</strain>
        <plasmid evidence="3">pob3b1</plasmid>
    </source>
</reference>
<protein>
    <submittedName>
        <fullName evidence="2">Putative toxin-antitoxin system toxin component, PIN family</fullName>
    </submittedName>
</protein>
<evidence type="ECO:0000259" key="1">
    <source>
        <dbReference type="Pfam" id="PF13470"/>
    </source>
</evidence>
<dbReference type="InterPro" id="IPR002850">
    <property type="entry name" value="PIN_toxin-like"/>
</dbReference>
<evidence type="ECO:0000313" key="3">
    <source>
        <dbReference type="Proteomes" id="UP000230709"/>
    </source>
</evidence>
<dbReference type="PANTHER" id="PTHR34610:SF3">
    <property type="entry name" value="SSL7007 PROTEIN"/>
    <property type="match status" value="1"/>
</dbReference>
<sequence>MKRLVLDTSVIVSAFRSSRGASFVILNLVAKRRLVPLVSTALFLEYEDVLQRPEQREVHGLDPSTVAKALKELAALCEPIEQHFSWRPQLSDPADEMVLEVALNGRADGIVTHNVRDFHQAVPKFGIPVLTPGALLERIGK</sequence>
<dbReference type="KEGG" id="mtw:CQW49_21275"/>
<dbReference type="RefSeq" id="WP_003615532.1">
    <property type="nucleotide sequence ID" value="NZ_ADVE02000002.1"/>
</dbReference>
<evidence type="ECO:0000313" key="2">
    <source>
        <dbReference type="EMBL" id="ATQ70541.1"/>
    </source>
</evidence>
<accession>A0A2D2D690</accession>
<keyword evidence="2" id="KW-0614">Plasmid</keyword>
<dbReference type="AlphaFoldDB" id="A0A2D2D690"/>
<name>A0A2D2D690_METT3</name>
<dbReference type="Proteomes" id="UP000230709">
    <property type="component" value="Plasmid pOB3b1"/>
</dbReference>
<organism evidence="2 3">
    <name type="scientific">Methylosinus trichosporium (strain ATCC 35070 / NCIMB 11131 / UNIQEM 75 / OB3b)</name>
    <dbReference type="NCBI Taxonomy" id="595536"/>
    <lineage>
        <taxon>Bacteria</taxon>
        <taxon>Pseudomonadati</taxon>
        <taxon>Pseudomonadota</taxon>
        <taxon>Alphaproteobacteria</taxon>
        <taxon>Hyphomicrobiales</taxon>
        <taxon>Methylocystaceae</taxon>
        <taxon>Methylosinus</taxon>
    </lineage>
</organism>
<dbReference type="InterPro" id="IPR002716">
    <property type="entry name" value="PIN_dom"/>
</dbReference>
<feature type="domain" description="PIN" evidence="1">
    <location>
        <begin position="3"/>
        <end position="116"/>
    </location>
</feature>
<dbReference type="EMBL" id="CP023738">
    <property type="protein sequence ID" value="ATQ70541.1"/>
    <property type="molecule type" value="Genomic_DNA"/>
</dbReference>
<dbReference type="SUPFAM" id="SSF88723">
    <property type="entry name" value="PIN domain-like"/>
    <property type="match status" value="1"/>
</dbReference>
<dbReference type="Pfam" id="PF13470">
    <property type="entry name" value="PIN_3"/>
    <property type="match status" value="1"/>
</dbReference>
<geneLocation type="plasmid" evidence="3">
    <name>pob3b1</name>
</geneLocation>
<proteinExistence type="predicted"/>